<evidence type="ECO:0000259" key="1">
    <source>
        <dbReference type="PROSITE" id="PS51340"/>
    </source>
</evidence>
<dbReference type="InterPro" id="IPR005302">
    <property type="entry name" value="MoCF_Sase_C"/>
</dbReference>
<reference evidence="2 3" key="1">
    <citation type="submission" date="2012-02" db="EMBL/GenBank/DDBJ databases">
        <title>Complete genome sequence of Actinoplanes missouriensis 431 (= NBRC 102363).</title>
        <authorList>
            <person name="Ohnishi Y."/>
            <person name="Ishikawa J."/>
            <person name="Sekine M."/>
            <person name="Hosoyama A."/>
            <person name="Harada T."/>
            <person name="Narita H."/>
            <person name="Hata T."/>
            <person name="Konno Y."/>
            <person name="Tutikane K."/>
            <person name="Fujita N."/>
            <person name="Horinouchi S."/>
            <person name="Hayakawa M."/>
        </authorList>
    </citation>
    <scope>NUCLEOTIDE SEQUENCE [LARGE SCALE GENOMIC DNA]</scope>
    <source>
        <strain evidence="3">ATCC 14538 / DSM 43046 / CBS 188.64 / JCM 3121 / NBRC 102363 / NCIMB 12654 / NRRL B-3342 / UNCC 431</strain>
    </source>
</reference>
<dbReference type="STRING" id="512565.AMIS_5740"/>
<accession>I0GYF7</accession>
<dbReference type="InterPro" id="IPR052353">
    <property type="entry name" value="Benzoxazolinone_Detox_Enz"/>
</dbReference>
<dbReference type="OrthoDB" id="9786134at2"/>
<dbReference type="KEGG" id="ams:AMIS_5740"/>
<dbReference type="AlphaFoldDB" id="I0GYF7"/>
<dbReference type="GO" id="GO:0030170">
    <property type="term" value="F:pyridoxal phosphate binding"/>
    <property type="evidence" value="ECO:0007669"/>
    <property type="project" value="InterPro"/>
</dbReference>
<dbReference type="Pfam" id="PF03473">
    <property type="entry name" value="MOSC"/>
    <property type="match status" value="1"/>
</dbReference>
<keyword evidence="3" id="KW-1185">Reference proteome</keyword>
<sequence length="224" mass="24579">MSIVLSVNVGSSEPNPAKGVGVTGIGKRPIDGPIAVRPPGPKHVGLHSGVVGDFIGDTQHHGGDDQAVYAYGREDYAWWEAELGRELPNGIFGENLTTEGIDLLGAVIGEQWHFPSGVVLQPTFGRIPCATFQHRMEEPRWVKRFAQANRTGTYLRILEPGEIRAGDRVEIRERPGHGLTVAEAFGIYMHDQDRLARLLVADSLPPSMRREVEERLSRTTGSAR</sequence>
<dbReference type="PANTHER" id="PTHR30212:SF2">
    <property type="entry name" value="PROTEIN YIIM"/>
    <property type="match status" value="1"/>
</dbReference>
<organism evidence="2 3">
    <name type="scientific">Actinoplanes missouriensis (strain ATCC 14538 / DSM 43046 / CBS 188.64 / JCM 3121 / NBRC 102363 / NCIMB 12654 / NRRL B-3342 / UNCC 431)</name>
    <dbReference type="NCBI Taxonomy" id="512565"/>
    <lineage>
        <taxon>Bacteria</taxon>
        <taxon>Bacillati</taxon>
        <taxon>Actinomycetota</taxon>
        <taxon>Actinomycetes</taxon>
        <taxon>Micromonosporales</taxon>
        <taxon>Micromonosporaceae</taxon>
        <taxon>Actinoplanes</taxon>
    </lineage>
</organism>
<proteinExistence type="predicted"/>
<name>I0GYF7_ACTM4</name>
<dbReference type="Proteomes" id="UP000007882">
    <property type="component" value="Chromosome"/>
</dbReference>
<dbReference type="GO" id="GO:0030151">
    <property type="term" value="F:molybdenum ion binding"/>
    <property type="evidence" value="ECO:0007669"/>
    <property type="project" value="InterPro"/>
</dbReference>
<dbReference type="PATRIC" id="fig|512565.3.peg.576"/>
<dbReference type="RefSeq" id="WP_014440694.1">
    <property type="nucleotide sequence ID" value="NC_017093.1"/>
</dbReference>
<dbReference type="InterPro" id="IPR011037">
    <property type="entry name" value="Pyrv_Knase-like_insert_dom_sf"/>
</dbReference>
<dbReference type="SUPFAM" id="SSF50800">
    <property type="entry name" value="PK beta-barrel domain-like"/>
    <property type="match status" value="1"/>
</dbReference>
<dbReference type="HOGENOM" id="CLU_082566_0_1_11"/>
<gene>
    <name evidence="2" type="ordered locus">AMIS_5740</name>
</gene>
<dbReference type="eggNOG" id="COG2258">
    <property type="taxonomic scope" value="Bacteria"/>
</dbReference>
<dbReference type="PANTHER" id="PTHR30212">
    <property type="entry name" value="PROTEIN YIIM"/>
    <property type="match status" value="1"/>
</dbReference>
<dbReference type="GO" id="GO:0003824">
    <property type="term" value="F:catalytic activity"/>
    <property type="evidence" value="ECO:0007669"/>
    <property type="project" value="InterPro"/>
</dbReference>
<dbReference type="PROSITE" id="PS51340">
    <property type="entry name" value="MOSC"/>
    <property type="match status" value="1"/>
</dbReference>
<protein>
    <recommendedName>
        <fullName evidence="1">MOSC domain-containing protein</fullName>
    </recommendedName>
</protein>
<dbReference type="EMBL" id="AP012319">
    <property type="protein sequence ID" value="BAL85794.1"/>
    <property type="molecule type" value="Genomic_DNA"/>
</dbReference>
<evidence type="ECO:0000313" key="3">
    <source>
        <dbReference type="Proteomes" id="UP000007882"/>
    </source>
</evidence>
<feature type="domain" description="MOSC" evidence="1">
    <location>
        <begin position="28"/>
        <end position="172"/>
    </location>
</feature>
<evidence type="ECO:0000313" key="2">
    <source>
        <dbReference type="EMBL" id="BAL85794.1"/>
    </source>
</evidence>
<dbReference type="Gene3D" id="2.40.33.20">
    <property type="entry name" value="PK beta-barrel domain-like"/>
    <property type="match status" value="1"/>
</dbReference>